<name>A0A3S1CQM2_9CYAN</name>
<organism evidence="1 2">
    <name type="scientific">Dulcicalothrix desertica PCC 7102</name>
    <dbReference type="NCBI Taxonomy" id="232991"/>
    <lineage>
        <taxon>Bacteria</taxon>
        <taxon>Bacillati</taxon>
        <taxon>Cyanobacteriota</taxon>
        <taxon>Cyanophyceae</taxon>
        <taxon>Nostocales</taxon>
        <taxon>Calotrichaceae</taxon>
        <taxon>Dulcicalothrix</taxon>
    </lineage>
</organism>
<dbReference type="Proteomes" id="UP000271624">
    <property type="component" value="Unassembled WGS sequence"/>
</dbReference>
<reference evidence="1" key="2">
    <citation type="journal article" date="2019" name="Genome Biol. Evol.">
        <title>Day and night: Metabolic profiles and evolutionary relationships of six axenic non-marine cyanobacteria.</title>
        <authorList>
            <person name="Will S.E."/>
            <person name="Henke P."/>
            <person name="Boedeker C."/>
            <person name="Huang S."/>
            <person name="Brinkmann H."/>
            <person name="Rohde M."/>
            <person name="Jarek M."/>
            <person name="Friedl T."/>
            <person name="Seufert S."/>
            <person name="Schumacher M."/>
            <person name="Overmann J."/>
            <person name="Neumann-Schaal M."/>
            <person name="Petersen J."/>
        </authorList>
    </citation>
    <scope>NUCLEOTIDE SEQUENCE [LARGE SCALE GENOMIC DNA]</scope>
    <source>
        <strain evidence="1">PCC 7102</strain>
    </source>
</reference>
<dbReference type="Gene3D" id="3.40.50.1980">
    <property type="entry name" value="Nitrogenase molybdenum iron protein domain"/>
    <property type="match status" value="1"/>
</dbReference>
<dbReference type="EMBL" id="RSCL01000005">
    <property type="protein sequence ID" value="RUT07374.1"/>
    <property type="molecule type" value="Genomic_DNA"/>
</dbReference>
<dbReference type="AlphaFoldDB" id="A0A3S1CQM2"/>
<reference evidence="1" key="1">
    <citation type="submission" date="2018-12" db="EMBL/GenBank/DDBJ databases">
        <authorList>
            <person name="Will S."/>
            <person name="Neumann-Schaal M."/>
            <person name="Henke P."/>
        </authorList>
    </citation>
    <scope>NUCLEOTIDE SEQUENCE</scope>
    <source>
        <strain evidence="1">PCC 7102</strain>
    </source>
</reference>
<dbReference type="SUPFAM" id="SSF53807">
    <property type="entry name" value="Helical backbone' metal receptor"/>
    <property type="match status" value="1"/>
</dbReference>
<keyword evidence="2" id="KW-1185">Reference proteome</keyword>
<accession>A0A3S1CQM2</accession>
<evidence type="ECO:0000313" key="1">
    <source>
        <dbReference type="EMBL" id="RUT07374.1"/>
    </source>
</evidence>
<evidence type="ECO:0000313" key="2">
    <source>
        <dbReference type="Proteomes" id="UP000271624"/>
    </source>
</evidence>
<dbReference type="RefSeq" id="WP_127081188.1">
    <property type="nucleotide sequence ID" value="NZ_RSCL01000005.1"/>
</dbReference>
<protein>
    <submittedName>
        <fullName evidence="1">Uncharacterized protein</fullName>
    </submittedName>
</protein>
<dbReference type="OrthoDB" id="61776at2"/>
<comment type="caution">
    <text evidence="1">The sequence shown here is derived from an EMBL/GenBank/DDBJ whole genome shotgun (WGS) entry which is preliminary data.</text>
</comment>
<proteinExistence type="predicted"/>
<sequence length="100" mass="11367">MEAFKQQWYNSSIAQSLKASKNGRVYFVPSYLCLGLPSPIGAELFLNQVRQKLLSKGLPYKKISKIFFLWSGHPCPPTSRTGKDACSTIWRIKFLEVPKT</sequence>
<gene>
    <name evidence="1" type="ORF">DSM106972_026350</name>
</gene>